<dbReference type="EMBL" id="OZ023703">
    <property type="protein sequence ID" value="CAK9871829.1"/>
    <property type="molecule type" value="Genomic_DNA"/>
</dbReference>
<accession>A0ABP1B9A1</accession>
<dbReference type="SUPFAM" id="SSF52047">
    <property type="entry name" value="RNI-like"/>
    <property type="match status" value="1"/>
</dbReference>
<sequence length="885" mass="99576">MAEVSHGTGDQTLEDGGLQELCAILKAGGIGRLEFVSSPSEDGEDRWSVRFGERSLCKNHSVSNLMIHLTVDGSQDCQPTFDMMVLLDQVVVMLESNVGLKDFAFLFDSLYALTFWSSNGFANALKRNRTLERFGMSLNYLPGEQELQRLVQPLIADGNGQQMNSTLIALDLNVGETLDEESLTVAANSLAKMLQNNSSLKELSLWAQKSRYSVDSFAEALDTNHTLERLHLTGRFLSLQRLLQPLTVDANGQQSNATLLELSLRSSIFVKEDDMQFHTSIVDPLTKMLQSNSSLKELDLSHIKDLTESDVCALIKSLESNHSLEVLDLGGCAGVSNSVFPTIMDMLVVNKTLEHICLFGTQLEREGKSEIVQQELRKNAVYMSLLKELPVAKATSARVFLCGYPYADKIDVNAHAREIVTNLNTKFAKVVDVASKPVTIDSHSSRSARLVVKLIQENVQALLKTLPPVYEVSLHNKFVGPDNQMIADYTFKENAISILYDGIEILVEFDNDVSSHIDVLVRSTEKEYDEALDIVHEHITKHIQTLRGAFDGCQGIILLEGIVRKECVERRVPFKSRLDQTILVEDLKKRILAKGSNWQSWQHTWRELNFENDTIYPSFEIAIYMMGSEERDDVWQRLSPEFKSHELNQNMVITASKFDHHQRAFAPTSIEDAIQAVHKDVKAIGNDVDALLKCQMRKVPRFYLFTTEGFKQTLVAKLGQGIKVVQLHLLCECRMGLHKVEGQEGCEVIIEDQQWKKIHAVILEGLKWVVPAIKAGLHITMGLGNIIPHLAELGLNVIGDNFTGSVQDWATFTQDQLQMGVESEKEAAEQWLVEFLGTKKILKDFGLERVLYQDNQGQRTREVAWLCKEHLLQGEQKKELVRLPT</sequence>
<dbReference type="InterPro" id="IPR032675">
    <property type="entry name" value="LRR_dom_sf"/>
</dbReference>
<proteinExistence type="predicted"/>
<name>A0ABP1B9A1_9BRYO</name>
<dbReference type="PANTHER" id="PTHR47679">
    <property type="entry name" value="PROTEIN TORNADO 1"/>
    <property type="match status" value="1"/>
</dbReference>
<protein>
    <submittedName>
        <fullName evidence="1">Uncharacterized protein</fullName>
    </submittedName>
</protein>
<keyword evidence="2" id="KW-1185">Reference proteome</keyword>
<evidence type="ECO:0000313" key="2">
    <source>
        <dbReference type="Proteomes" id="UP001497522"/>
    </source>
</evidence>
<dbReference type="Gene3D" id="3.80.10.10">
    <property type="entry name" value="Ribonuclease Inhibitor"/>
    <property type="match status" value="2"/>
</dbReference>
<gene>
    <name evidence="1" type="ORF">CSSPJE1EN2_LOCUS14426</name>
</gene>
<dbReference type="PANTHER" id="PTHR47679:SF1">
    <property type="entry name" value="PROTEIN TORNADO 1"/>
    <property type="match status" value="1"/>
</dbReference>
<evidence type="ECO:0000313" key="1">
    <source>
        <dbReference type="EMBL" id="CAK9871829.1"/>
    </source>
</evidence>
<dbReference type="Proteomes" id="UP001497522">
    <property type="component" value="Chromosome 2"/>
</dbReference>
<reference evidence="1 2" key="1">
    <citation type="submission" date="2024-03" db="EMBL/GenBank/DDBJ databases">
        <authorList>
            <consortium name="ELIXIR-Norway"/>
            <consortium name="Elixir Norway"/>
        </authorList>
    </citation>
    <scope>NUCLEOTIDE SEQUENCE [LARGE SCALE GENOMIC DNA]</scope>
</reference>
<organism evidence="1 2">
    <name type="scientific">Sphagnum jensenii</name>
    <dbReference type="NCBI Taxonomy" id="128206"/>
    <lineage>
        <taxon>Eukaryota</taxon>
        <taxon>Viridiplantae</taxon>
        <taxon>Streptophyta</taxon>
        <taxon>Embryophyta</taxon>
        <taxon>Bryophyta</taxon>
        <taxon>Sphagnophytina</taxon>
        <taxon>Sphagnopsida</taxon>
        <taxon>Sphagnales</taxon>
        <taxon>Sphagnaceae</taxon>
        <taxon>Sphagnum</taxon>
    </lineage>
</organism>